<dbReference type="RefSeq" id="XP_067764721.1">
    <property type="nucleotide sequence ID" value="XM_067907747.1"/>
</dbReference>
<keyword evidence="3" id="KW-1185">Reference proteome</keyword>
<evidence type="ECO:0000313" key="2">
    <source>
        <dbReference type="EMBL" id="KAH0573952.1"/>
    </source>
</evidence>
<comment type="caution">
    <text evidence="2">The sequence shown here is derived from an EMBL/GenBank/DDBJ whole genome shotgun (WGS) entry which is preliminary data.</text>
</comment>
<reference evidence="2" key="1">
    <citation type="journal article" date="2014" name="PLoS Genet.">
        <title>The Genome of Spironucleus salmonicida Highlights a Fish Pathogen Adapted to Fluctuating Environments.</title>
        <authorList>
            <person name="Xu F."/>
            <person name="Jerlstrom-Hultqvist J."/>
            <person name="Einarsson E."/>
            <person name="Astvaldsson A."/>
            <person name="Svard S.G."/>
            <person name="Andersson J.O."/>
        </authorList>
    </citation>
    <scope>NUCLEOTIDE SEQUENCE</scope>
    <source>
        <strain evidence="2">ATCC 50377</strain>
    </source>
</reference>
<dbReference type="Proteomes" id="UP000018208">
    <property type="component" value="Unassembled WGS sequence"/>
</dbReference>
<name>A0A9P8RYW5_9EUKA</name>
<reference evidence="2" key="2">
    <citation type="submission" date="2020-12" db="EMBL/GenBank/DDBJ databases">
        <title>New Spironucleus salmonicida genome in near-complete chromosomes.</title>
        <authorList>
            <person name="Xu F."/>
            <person name="Kurt Z."/>
            <person name="Jimenez-Gonzalez A."/>
            <person name="Astvaldsson A."/>
            <person name="Andersson J.O."/>
            <person name="Svard S.G."/>
        </authorList>
    </citation>
    <scope>NUCLEOTIDE SEQUENCE</scope>
    <source>
        <strain evidence="2">ATCC 50377</strain>
    </source>
</reference>
<gene>
    <name evidence="1" type="ORF">SS50377_23883</name>
    <name evidence="2" type="ORF">SS50377_23887</name>
</gene>
<dbReference type="AlphaFoldDB" id="A0A9P8RYW5"/>
<dbReference type="EMBL" id="AUWU02000004">
    <property type="protein sequence ID" value="KAH0573948.1"/>
    <property type="molecule type" value="Genomic_DNA"/>
</dbReference>
<evidence type="ECO:0000313" key="3">
    <source>
        <dbReference type="Proteomes" id="UP000018208"/>
    </source>
</evidence>
<organism evidence="2 3">
    <name type="scientific">Spironucleus salmonicida</name>
    <dbReference type="NCBI Taxonomy" id="348837"/>
    <lineage>
        <taxon>Eukaryota</taxon>
        <taxon>Metamonada</taxon>
        <taxon>Diplomonadida</taxon>
        <taxon>Hexamitidae</taxon>
        <taxon>Hexamitinae</taxon>
        <taxon>Spironucleus</taxon>
    </lineage>
</organism>
<evidence type="ECO:0000313" key="1">
    <source>
        <dbReference type="EMBL" id="KAH0573948.1"/>
    </source>
</evidence>
<proteinExistence type="predicted"/>
<dbReference type="GeneID" id="94297906"/>
<dbReference type="EMBL" id="AUWU02000004">
    <property type="protein sequence ID" value="KAH0573952.1"/>
    <property type="molecule type" value="Genomic_DNA"/>
</dbReference>
<protein>
    <submittedName>
        <fullName evidence="2">Uncharacterized protein</fullName>
    </submittedName>
</protein>
<accession>A0A9P8RYW5</accession>
<sequence>MNSSNMGGPSTSDEGLAEFQVSCFGTQQIDQHSFEVEASEGAILFAEEDLVEGVDDWSEE</sequence>
<dbReference type="KEGG" id="ssao:94297906"/>